<keyword evidence="3" id="KW-1185">Reference proteome</keyword>
<sequence length="95" mass="11027">MLSTYQNELLFKIETKYGRNNSFNNNLDGRQWMLFVYLPGMIALLPICITLIFLPRLPALCVTKEMSPYHLLTCDVLHGDTESSRYWEARGLLGR</sequence>
<gene>
    <name evidence="2" type="ORF">NPIL_304621</name>
</gene>
<reference evidence="2" key="1">
    <citation type="submission" date="2020-08" db="EMBL/GenBank/DDBJ databases">
        <title>Multicomponent nature underlies the extraordinary mechanical properties of spider dragline silk.</title>
        <authorList>
            <person name="Kono N."/>
            <person name="Nakamura H."/>
            <person name="Mori M."/>
            <person name="Yoshida Y."/>
            <person name="Ohtoshi R."/>
            <person name="Malay A.D."/>
            <person name="Moran D.A.P."/>
            <person name="Tomita M."/>
            <person name="Numata K."/>
            <person name="Arakawa K."/>
        </authorList>
    </citation>
    <scope>NUCLEOTIDE SEQUENCE</scope>
</reference>
<feature type="transmembrane region" description="Helical" evidence="1">
    <location>
        <begin position="32"/>
        <end position="54"/>
    </location>
</feature>
<keyword evidence="1" id="KW-0472">Membrane</keyword>
<name>A0A8X6PD46_NEPPI</name>
<comment type="caution">
    <text evidence="2">The sequence shown here is derived from an EMBL/GenBank/DDBJ whole genome shotgun (WGS) entry which is preliminary data.</text>
</comment>
<evidence type="ECO:0000313" key="3">
    <source>
        <dbReference type="Proteomes" id="UP000887013"/>
    </source>
</evidence>
<dbReference type="AlphaFoldDB" id="A0A8X6PD46"/>
<organism evidence="2 3">
    <name type="scientific">Nephila pilipes</name>
    <name type="common">Giant wood spider</name>
    <name type="synonym">Nephila maculata</name>
    <dbReference type="NCBI Taxonomy" id="299642"/>
    <lineage>
        <taxon>Eukaryota</taxon>
        <taxon>Metazoa</taxon>
        <taxon>Ecdysozoa</taxon>
        <taxon>Arthropoda</taxon>
        <taxon>Chelicerata</taxon>
        <taxon>Arachnida</taxon>
        <taxon>Araneae</taxon>
        <taxon>Araneomorphae</taxon>
        <taxon>Entelegynae</taxon>
        <taxon>Araneoidea</taxon>
        <taxon>Nephilidae</taxon>
        <taxon>Nephila</taxon>
    </lineage>
</organism>
<keyword evidence="1" id="KW-0812">Transmembrane</keyword>
<dbReference type="EMBL" id="BMAW01019101">
    <property type="protein sequence ID" value="GFT61651.1"/>
    <property type="molecule type" value="Genomic_DNA"/>
</dbReference>
<dbReference type="Proteomes" id="UP000887013">
    <property type="component" value="Unassembled WGS sequence"/>
</dbReference>
<keyword evidence="1" id="KW-1133">Transmembrane helix</keyword>
<evidence type="ECO:0000256" key="1">
    <source>
        <dbReference type="SAM" id="Phobius"/>
    </source>
</evidence>
<evidence type="ECO:0000313" key="2">
    <source>
        <dbReference type="EMBL" id="GFT61651.1"/>
    </source>
</evidence>
<protein>
    <submittedName>
        <fullName evidence="2">Uncharacterized protein</fullName>
    </submittedName>
</protein>
<accession>A0A8X6PD46</accession>
<proteinExistence type="predicted"/>